<dbReference type="EMBL" id="DQAY01000042">
    <property type="protein sequence ID" value="HCO22674.1"/>
    <property type="molecule type" value="Genomic_DNA"/>
</dbReference>
<dbReference type="AlphaFoldDB" id="A0A3D3R1F2"/>
<name>A0A3D3R1F2_9PLAN</name>
<evidence type="ECO:0000313" key="1">
    <source>
        <dbReference type="EMBL" id="HCO22674.1"/>
    </source>
</evidence>
<dbReference type="Proteomes" id="UP000263642">
    <property type="component" value="Unassembled WGS sequence"/>
</dbReference>
<accession>A0A3D3R1F2</accession>
<organism evidence="1 2">
    <name type="scientific">Gimesia maris</name>
    <dbReference type="NCBI Taxonomy" id="122"/>
    <lineage>
        <taxon>Bacteria</taxon>
        <taxon>Pseudomonadati</taxon>
        <taxon>Planctomycetota</taxon>
        <taxon>Planctomycetia</taxon>
        <taxon>Planctomycetales</taxon>
        <taxon>Planctomycetaceae</taxon>
        <taxon>Gimesia</taxon>
    </lineage>
</organism>
<reference evidence="1 2" key="1">
    <citation type="journal article" date="2018" name="Nat. Biotechnol.">
        <title>A standardized bacterial taxonomy based on genome phylogeny substantially revises the tree of life.</title>
        <authorList>
            <person name="Parks D.H."/>
            <person name="Chuvochina M."/>
            <person name="Waite D.W."/>
            <person name="Rinke C."/>
            <person name="Skarshewski A."/>
            <person name="Chaumeil P.A."/>
            <person name="Hugenholtz P."/>
        </authorList>
    </citation>
    <scope>NUCLEOTIDE SEQUENCE [LARGE SCALE GENOMIC DNA]</scope>
    <source>
        <strain evidence="1">UBA9375</strain>
    </source>
</reference>
<evidence type="ECO:0000313" key="2">
    <source>
        <dbReference type="Proteomes" id="UP000263642"/>
    </source>
</evidence>
<sequence length="67" mass="7825">MKQNELNCVVARMTGETIATIKRLGFSLETASLSNEVNMLEDWETRCIDWDDLNEQYFREGVYCETI</sequence>
<proteinExistence type="predicted"/>
<protein>
    <submittedName>
        <fullName evidence="1">Uncharacterized protein</fullName>
    </submittedName>
</protein>
<gene>
    <name evidence="1" type="ORF">DIT97_06260</name>
</gene>
<comment type="caution">
    <text evidence="1">The sequence shown here is derived from an EMBL/GenBank/DDBJ whole genome shotgun (WGS) entry which is preliminary data.</text>
</comment>